<sequence length="287" mass="32798">MSQQDQVTPPGRPIGLQYSFGTSGAGHSFTWSPPTLSGSQKQLDHEALPHRKRRRLNEVQVNVEAHGVAKIRLGEDMTFDFTSNHREAKKQLSDVEAERDHLLQRLDETRKDHEKTLSKVKYERDESIRGHREATRTYDRITSALRVEVDGLQQELREANEDLEKAKQGLENAEVELERSSNASFDLSTESSPLIRTIRYLRDDHKEQLSTLKKDLEDSEDNVQAVSDSLKMRERELIACRDLNAQIIKGLRETNTKYISENGSLRAKVSELQDALKKQGQPTVIEL</sequence>
<comment type="caution">
    <text evidence="3">The sequence shown here is derived from an EMBL/GenBank/DDBJ whole genome shotgun (WGS) entry which is preliminary data.</text>
</comment>
<feature type="region of interest" description="Disordered" evidence="2">
    <location>
        <begin position="1"/>
        <end position="49"/>
    </location>
</feature>
<evidence type="ECO:0000313" key="4">
    <source>
        <dbReference type="Proteomes" id="UP001244207"/>
    </source>
</evidence>
<dbReference type="Proteomes" id="UP001244207">
    <property type="component" value="Unassembled WGS sequence"/>
</dbReference>
<dbReference type="GeneID" id="85399610"/>
<reference evidence="3" key="1">
    <citation type="submission" date="2021-12" db="EMBL/GenBank/DDBJ databases">
        <title>Comparative genomics, transcriptomics and evolutionary studies reveal genomic signatures of adaptation to plant cell wall in hemibiotrophic fungi.</title>
        <authorList>
            <consortium name="DOE Joint Genome Institute"/>
            <person name="Baroncelli R."/>
            <person name="Diaz J.F."/>
            <person name="Benocci T."/>
            <person name="Peng M."/>
            <person name="Battaglia E."/>
            <person name="Haridas S."/>
            <person name="Andreopoulos W."/>
            <person name="Labutti K."/>
            <person name="Pangilinan J."/>
            <person name="Floch G.L."/>
            <person name="Makela M.R."/>
            <person name="Henrissat B."/>
            <person name="Grigoriev I.V."/>
            <person name="Crouch J.A."/>
            <person name="De Vries R.P."/>
            <person name="Sukno S.A."/>
            <person name="Thon M.R."/>
        </authorList>
    </citation>
    <scope>NUCLEOTIDE SEQUENCE</scope>
    <source>
        <strain evidence="3">CBS 112980</strain>
    </source>
</reference>
<proteinExistence type="predicted"/>
<protein>
    <submittedName>
        <fullName evidence="3">Uncharacterized protein</fullName>
    </submittedName>
</protein>
<accession>A0AAD8USF3</accession>
<dbReference type="RefSeq" id="XP_060367635.1">
    <property type="nucleotide sequence ID" value="XM_060515712.1"/>
</dbReference>
<feature type="coiled-coil region" evidence="1">
    <location>
        <begin position="85"/>
        <end position="229"/>
    </location>
</feature>
<evidence type="ECO:0000313" key="3">
    <source>
        <dbReference type="EMBL" id="KAK1727580.1"/>
    </source>
</evidence>
<evidence type="ECO:0000256" key="2">
    <source>
        <dbReference type="SAM" id="MobiDB-lite"/>
    </source>
</evidence>
<feature type="compositionally biased region" description="Polar residues" evidence="2">
    <location>
        <begin position="29"/>
        <end position="41"/>
    </location>
</feature>
<dbReference type="AlphaFoldDB" id="A0AAD8USF3"/>
<keyword evidence="1" id="KW-0175">Coiled coil</keyword>
<dbReference type="EMBL" id="JAHMHS010000023">
    <property type="protein sequence ID" value="KAK1727580.1"/>
    <property type="molecule type" value="Genomic_DNA"/>
</dbReference>
<gene>
    <name evidence="3" type="ORF">BDZ83DRAFT_790363</name>
</gene>
<organism evidence="3 4">
    <name type="scientific">Glomerella acutata</name>
    <name type="common">Colletotrichum acutatum</name>
    <dbReference type="NCBI Taxonomy" id="27357"/>
    <lineage>
        <taxon>Eukaryota</taxon>
        <taxon>Fungi</taxon>
        <taxon>Dikarya</taxon>
        <taxon>Ascomycota</taxon>
        <taxon>Pezizomycotina</taxon>
        <taxon>Sordariomycetes</taxon>
        <taxon>Hypocreomycetidae</taxon>
        <taxon>Glomerellales</taxon>
        <taxon>Glomerellaceae</taxon>
        <taxon>Colletotrichum</taxon>
        <taxon>Colletotrichum acutatum species complex</taxon>
    </lineage>
</organism>
<name>A0AAD8USF3_GLOAC</name>
<keyword evidence="4" id="KW-1185">Reference proteome</keyword>
<evidence type="ECO:0000256" key="1">
    <source>
        <dbReference type="SAM" id="Coils"/>
    </source>
</evidence>